<keyword evidence="2" id="KW-1185">Reference proteome</keyword>
<dbReference type="EMBL" id="MH632120">
    <property type="protein sequence ID" value="AXN53375.1"/>
    <property type="molecule type" value="Genomic_DNA"/>
</dbReference>
<evidence type="ECO:0000313" key="1">
    <source>
        <dbReference type="EMBL" id="AXN53375.1"/>
    </source>
</evidence>
<protein>
    <submittedName>
        <fullName evidence="1">Uncharacterized protein</fullName>
    </submittedName>
</protein>
<proteinExistence type="predicted"/>
<dbReference type="KEGG" id="vg:60320858"/>
<sequence length="56" mass="6008">MSAPVIVRADDVLPGDVLAGKVVTIVIPGGRTHYTTVFTEGGMSHYRPEAEIEVVR</sequence>
<name>A0A346FCF0_9CAUD</name>
<accession>A0A346FCF0</accession>
<dbReference type="GeneID" id="60320858"/>
<reference evidence="2" key="1">
    <citation type="submission" date="2018-07" db="EMBL/GenBank/DDBJ databases">
        <authorList>
            <person name="Quirk P.G."/>
            <person name="Krulwich T.A."/>
        </authorList>
    </citation>
    <scope>NUCLEOTIDE SEQUENCE [LARGE SCALE GENOMIC DNA]</scope>
</reference>
<gene>
    <name evidence="1" type="primary">105</name>
    <name evidence="1" type="ORF">PBI_THONKO_105</name>
</gene>
<organism evidence="1 2">
    <name type="scientific">Mycobacterium phage Thonko</name>
    <dbReference type="NCBI Taxonomy" id="2282910"/>
    <lineage>
        <taxon>Viruses</taxon>
        <taxon>Duplodnaviria</taxon>
        <taxon>Heunggongvirae</taxon>
        <taxon>Uroviricota</taxon>
        <taxon>Caudoviricetes</taxon>
        <taxon>Bclasvirinae</taxon>
        <taxon>Thonkovirus</taxon>
        <taxon>Thonkovirus thonko</taxon>
    </lineage>
</organism>
<evidence type="ECO:0000313" key="2">
    <source>
        <dbReference type="Proteomes" id="UP000259812"/>
    </source>
</evidence>
<dbReference type="RefSeq" id="YP_009949456.1">
    <property type="nucleotide sequence ID" value="NC_051580.1"/>
</dbReference>
<dbReference type="Proteomes" id="UP000259812">
    <property type="component" value="Genome"/>
</dbReference>